<dbReference type="RefSeq" id="WP_105060048.1">
    <property type="nucleotide sequence ID" value="NZ_MSCJ01000001.1"/>
</dbReference>
<evidence type="ECO:0000313" key="5">
    <source>
        <dbReference type="Proteomes" id="UP000238730"/>
    </source>
</evidence>
<dbReference type="Proteomes" id="UP000238730">
    <property type="component" value="Unassembled WGS sequence"/>
</dbReference>
<dbReference type="PROSITE" id="PS50983">
    <property type="entry name" value="FE_B12_PBP"/>
    <property type="match status" value="1"/>
</dbReference>
<evidence type="ECO:0000259" key="3">
    <source>
        <dbReference type="PROSITE" id="PS50983"/>
    </source>
</evidence>
<dbReference type="SUPFAM" id="SSF53807">
    <property type="entry name" value="Helical backbone' metal receptor"/>
    <property type="match status" value="1"/>
</dbReference>
<dbReference type="OrthoDB" id="9797736at2"/>
<dbReference type="Pfam" id="PF01497">
    <property type="entry name" value="Peripla_BP_2"/>
    <property type="match status" value="1"/>
</dbReference>
<feature type="chain" id="PRO_5015559515" evidence="2">
    <location>
        <begin position="25"/>
        <end position="289"/>
    </location>
</feature>
<evidence type="ECO:0000256" key="2">
    <source>
        <dbReference type="SAM" id="SignalP"/>
    </source>
</evidence>
<proteinExistence type="predicted"/>
<reference evidence="4 5" key="1">
    <citation type="submission" date="2016-12" db="EMBL/GenBank/DDBJ databases">
        <title>Diversity of luminous bacteria.</title>
        <authorList>
            <person name="Yoshizawa S."/>
            <person name="Kogure K."/>
        </authorList>
    </citation>
    <scope>NUCLEOTIDE SEQUENCE [LARGE SCALE GENOMIC DNA]</scope>
    <source>
        <strain evidence="4 5">LC1-200</strain>
    </source>
</reference>
<sequence length="289" mass="30692">MNKHSLLKTSLLTLVLGLSSYAQASTDSATEKNKIISAGASVTQIINALDANDQVVAVDLTSKGLVDKSIPKVGYHRQLSAENLMSLSPTHLVGSNEMGPQSTLNLLEQSGVEVDIVNSGETVKDLLIRIDQIAKLTDHQDRAEKLKQKLNVQLDKINTATANIKTPKKVLFLMIHDGRPINIAGSNTTADSIITLAGAKNPAATSISNYKPISGEAIVTMQPDIILLSTRTASKIKNMQDLIAKMPLLAATPAATNNALLTIKSTALIGGLGLESVDEALKLNQAIYP</sequence>
<organism evidence="4 5">
    <name type="scientific">Photobacterium angustum</name>
    <dbReference type="NCBI Taxonomy" id="661"/>
    <lineage>
        <taxon>Bacteria</taxon>
        <taxon>Pseudomonadati</taxon>
        <taxon>Pseudomonadota</taxon>
        <taxon>Gammaproteobacteria</taxon>
        <taxon>Vibrionales</taxon>
        <taxon>Vibrionaceae</taxon>
        <taxon>Photobacterium</taxon>
    </lineage>
</organism>
<dbReference type="InterPro" id="IPR050902">
    <property type="entry name" value="ABC_Transporter_SBP"/>
</dbReference>
<dbReference type="InterPro" id="IPR002491">
    <property type="entry name" value="ABC_transptr_periplasmic_BD"/>
</dbReference>
<feature type="coiled-coil region" evidence="1">
    <location>
        <begin position="133"/>
        <end position="163"/>
    </location>
</feature>
<keyword evidence="2" id="KW-0732">Signal</keyword>
<dbReference type="PANTHER" id="PTHR30535">
    <property type="entry name" value="VITAMIN B12-BINDING PROTEIN"/>
    <property type="match status" value="1"/>
</dbReference>
<feature type="signal peptide" evidence="2">
    <location>
        <begin position="1"/>
        <end position="24"/>
    </location>
</feature>
<evidence type="ECO:0000313" key="4">
    <source>
        <dbReference type="EMBL" id="PQJ66717.1"/>
    </source>
</evidence>
<gene>
    <name evidence="4" type="ORF">BTO08_04445</name>
</gene>
<accession>A0A2S7VX65</accession>
<evidence type="ECO:0000256" key="1">
    <source>
        <dbReference type="SAM" id="Coils"/>
    </source>
</evidence>
<dbReference type="Gene3D" id="3.40.50.1980">
    <property type="entry name" value="Nitrogenase molybdenum iron protein domain"/>
    <property type="match status" value="2"/>
</dbReference>
<comment type="caution">
    <text evidence="4">The sequence shown here is derived from an EMBL/GenBank/DDBJ whole genome shotgun (WGS) entry which is preliminary data.</text>
</comment>
<dbReference type="EMBL" id="MSCJ01000001">
    <property type="protein sequence ID" value="PQJ66717.1"/>
    <property type="molecule type" value="Genomic_DNA"/>
</dbReference>
<dbReference type="AlphaFoldDB" id="A0A2S7VX65"/>
<name>A0A2S7VX65_PHOAN</name>
<feature type="domain" description="Fe/B12 periplasmic-binding" evidence="3">
    <location>
        <begin position="34"/>
        <end position="289"/>
    </location>
</feature>
<dbReference type="PANTHER" id="PTHR30535:SF4">
    <property type="entry name" value="HEMIN-BINDING PERIPLASMIC PROTEIN HMUT"/>
    <property type="match status" value="1"/>
</dbReference>
<keyword evidence="1" id="KW-0175">Coiled coil</keyword>
<protein>
    <submittedName>
        <fullName evidence="4">Hemin ABC transporter substrate-binding protein</fullName>
    </submittedName>
</protein>